<dbReference type="PROSITE" id="PS51257">
    <property type="entry name" value="PROKAR_LIPOPROTEIN"/>
    <property type="match status" value="1"/>
</dbReference>
<sequence>MRVGKFLLALMAVVLVISCGTKPPLRKGEVLIEDKGTAYGIKTPKWVELAIIGGYRDIEKLPDYKDKVVFIAQFEAQNLQSAQLLAERMQADTEIARYLSTRVKDAFKGANVADADSKNFGAYGERFVASVGEAKFSGYRMEADWWVKVQTYTPENKPDKQIYRVIQLWAIEKGMLQKQFDILFSQLAGTAQPTPEQKRAIDLVQNTVTKDFFGENK</sequence>
<accession>A0A3P3XFH0</accession>
<dbReference type="EMBL" id="FWDM01000002">
    <property type="protein sequence ID" value="SLM09967.1"/>
    <property type="molecule type" value="Genomic_DNA"/>
</dbReference>
<evidence type="ECO:0008006" key="2">
    <source>
        <dbReference type="Google" id="ProtNLM"/>
    </source>
</evidence>
<evidence type="ECO:0000313" key="1">
    <source>
        <dbReference type="EMBL" id="SLM09967.1"/>
    </source>
</evidence>
<organism evidence="1">
    <name type="scientific">uncultured spirochete</name>
    <dbReference type="NCBI Taxonomy" id="156406"/>
    <lineage>
        <taxon>Bacteria</taxon>
        <taxon>Pseudomonadati</taxon>
        <taxon>Spirochaetota</taxon>
        <taxon>Spirochaetia</taxon>
        <taxon>Spirochaetales</taxon>
        <taxon>environmental samples</taxon>
    </lineage>
</organism>
<gene>
    <name evidence="1" type="ORF">SPIROBIBN47_100196</name>
</gene>
<name>A0A3P3XFH0_9SPIR</name>
<reference evidence="1" key="1">
    <citation type="submission" date="2017-02" db="EMBL/GenBank/DDBJ databases">
        <authorList>
            <person name="Regsiter A."/>
            <person name="William W."/>
        </authorList>
    </citation>
    <scope>NUCLEOTIDE SEQUENCE</scope>
    <source>
        <strain evidence="1">Bib</strain>
    </source>
</reference>
<protein>
    <recommendedName>
        <fullName evidence="2">Lipoprotein</fullName>
    </recommendedName>
</protein>
<proteinExistence type="predicted"/>
<dbReference type="AlphaFoldDB" id="A0A3P3XFH0"/>